<evidence type="ECO:0000313" key="2">
    <source>
        <dbReference type="Proteomes" id="UP000501812"/>
    </source>
</evidence>
<reference evidence="1 2" key="1">
    <citation type="submission" date="2020-04" db="EMBL/GenBank/DDBJ databases">
        <title>Luteolibacter sp. G-1-1-1 isolated from soil.</title>
        <authorList>
            <person name="Dahal R.H."/>
        </authorList>
    </citation>
    <scope>NUCLEOTIDE SEQUENCE [LARGE SCALE GENOMIC DNA]</scope>
    <source>
        <strain evidence="1 2">G-1-1-1</strain>
    </source>
</reference>
<dbReference type="AlphaFoldDB" id="A0A858RP35"/>
<protein>
    <submittedName>
        <fullName evidence="1">Uncharacterized protein</fullName>
    </submittedName>
</protein>
<dbReference type="EMBL" id="CP051774">
    <property type="protein sequence ID" value="QJE98168.1"/>
    <property type="molecule type" value="Genomic_DNA"/>
</dbReference>
<evidence type="ECO:0000313" key="1">
    <source>
        <dbReference type="EMBL" id="QJE98168.1"/>
    </source>
</evidence>
<accession>A0A858RP35</accession>
<name>A0A858RP35_9BACT</name>
<proteinExistence type="predicted"/>
<sequence>MAVVLNSDLVPSALRPQVEDLVRKRYHQPLDIEWRNAPESGKVLLELPSGLVGPQGGHWDPLEGSLADLTSLMSGSIDQEIHDFLGR</sequence>
<gene>
    <name evidence="1" type="ORF">HHL09_21055</name>
</gene>
<dbReference type="Proteomes" id="UP000501812">
    <property type="component" value="Chromosome"/>
</dbReference>
<dbReference type="KEGG" id="luo:HHL09_21055"/>
<organism evidence="1 2">
    <name type="scientific">Luteolibacter luteus</name>
    <dbReference type="NCBI Taxonomy" id="2728835"/>
    <lineage>
        <taxon>Bacteria</taxon>
        <taxon>Pseudomonadati</taxon>
        <taxon>Verrucomicrobiota</taxon>
        <taxon>Verrucomicrobiia</taxon>
        <taxon>Verrucomicrobiales</taxon>
        <taxon>Verrucomicrobiaceae</taxon>
        <taxon>Luteolibacter</taxon>
    </lineage>
</organism>
<keyword evidence="2" id="KW-1185">Reference proteome</keyword>
<dbReference type="RefSeq" id="WP_169456627.1">
    <property type="nucleotide sequence ID" value="NZ_CP051774.1"/>
</dbReference>